<comment type="similarity">
    <text evidence="2">Belongs to the eukaryotic release factor 1 family.</text>
</comment>
<keyword evidence="3" id="KW-0963">Cytoplasm</keyword>
<evidence type="ECO:0000313" key="9">
    <source>
        <dbReference type="EMBL" id="ELY59819.1"/>
    </source>
</evidence>
<evidence type="ECO:0000256" key="5">
    <source>
        <dbReference type="SAM" id="MobiDB-lite"/>
    </source>
</evidence>
<dbReference type="Pfam" id="PF03463">
    <property type="entry name" value="eRF1_1"/>
    <property type="match status" value="1"/>
</dbReference>
<dbReference type="SUPFAM" id="SSF53137">
    <property type="entry name" value="Translational machinery components"/>
    <property type="match status" value="1"/>
</dbReference>
<evidence type="ECO:0000256" key="1">
    <source>
        <dbReference type="ARBA" id="ARBA00004496"/>
    </source>
</evidence>
<dbReference type="RefSeq" id="WP_005554410.1">
    <property type="nucleotide sequence ID" value="NZ_AOIB01000014.1"/>
</dbReference>
<feature type="domain" description="eRF1" evidence="7">
    <location>
        <begin position="134"/>
        <end position="267"/>
    </location>
</feature>
<dbReference type="InterPro" id="IPR004403">
    <property type="entry name" value="Peptide_chain-rel_eRF1/aRF1"/>
</dbReference>
<dbReference type="InterPro" id="IPR005142">
    <property type="entry name" value="eRF1_3"/>
</dbReference>
<dbReference type="InterPro" id="IPR029064">
    <property type="entry name" value="Ribosomal_eL30-like_sf"/>
</dbReference>
<name>L9XDM0_9EURY</name>
<dbReference type="GO" id="GO:0003747">
    <property type="term" value="F:translation release factor activity"/>
    <property type="evidence" value="ECO:0007669"/>
    <property type="project" value="InterPro"/>
</dbReference>
<reference evidence="9 10" key="1">
    <citation type="journal article" date="2014" name="PLoS Genet.">
        <title>Phylogenetically driven sequencing of extremely halophilic archaea reveals strategies for static and dynamic osmo-response.</title>
        <authorList>
            <person name="Becker E.A."/>
            <person name="Seitzer P.M."/>
            <person name="Tritt A."/>
            <person name="Larsen D."/>
            <person name="Krusor M."/>
            <person name="Yao A.I."/>
            <person name="Wu D."/>
            <person name="Madern D."/>
            <person name="Eisen J.A."/>
            <person name="Darling A.E."/>
            <person name="Facciotti M.T."/>
        </authorList>
    </citation>
    <scope>NUCLEOTIDE SEQUENCE [LARGE SCALE GENOMIC DNA]</scope>
    <source>
        <strain evidence="9 10">DSM 10524</strain>
    </source>
</reference>
<dbReference type="OrthoDB" id="1011at2157"/>
<comment type="caution">
    <text evidence="9">The sequence shown here is derived from an EMBL/GenBank/DDBJ whole genome shotgun (WGS) entry which is preliminary data.</text>
</comment>
<keyword evidence="4" id="KW-0648">Protein biosynthesis</keyword>
<dbReference type="Gene3D" id="3.30.420.60">
    <property type="entry name" value="eRF1 domain 2"/>
    <property type="match status" value="1"/>
</dbReference>
<dbReference type="InterPro" id="IPR042226">
    <property type="entry name" value="eFR1_2_sf"/>
</dbReference>
<dbReference type="Pfam" id="PF03465">
    <property type="entry name" value="eRF1_3"/>
    <property type="match status" value="1"/>
</dbReference>
<dbReference type="PANTHER" id="PTHR10113">
    <property type="entry name" value="PEPTIDE CHAIN RELEASE FACTOR SUBUNIT 1"/>
    <property type="match status" value="1"/>
</dbReference>
<evidence type="ECO:0000256" key="2">
    <source>
        <dbReference type="ARBA" id="ARBA00005326"/>
    </source>
</evidence>
<dbReference type="Gene3D" id="3.30.1330.30">
    <property type="match status" value="1"/>
</dbReference>
<dbReference type="SUPFAM" id="SSF55481">
    <property type="entry name" value="N-terminal domain of eukaryotic peptide chain release factor subunit 1, ERF1"/>
    <property type="match status" value="1"/>
</dbReference>
<protein>
    <submittedName>
        <fullName evidence="9">Peptide chain release factor 1</fullName>
    </submittedName>
</protein>
<dbReference type="PATRIC" id="fig|1227497.3.peg.1159"/>
<dbReference type="InterPro" id="IPR005140">
    <property type="entry name" value="eRF1_Pelota-like_N"/>
</dbReference>
<dbReference type="AlphaFoldDB" id="L9XDM0"/>
<dbReference type="Pfam" id="PF03464">
    <property type="entry name" value="eRF1_2"/>
    <property type="match status" value="1"/>
</dbReference>
<keyword evidence="10" id="KW-1185">Reference proteome</keyword>
<dbReference type="InterPro" id="IPR024049">
    <property type="entry name" value="eRF1_1_sf"/>
</dbReference>
<accession>L9XDM0</accession>
<evidence type="ECO:0000313" key="10">
    <source>
        <dbReference type="Proteomes" id="UP000011688"/>
    </source>
</evidence>
<evidence type="ECO:0000256" key="4">
    <source>
        <dbReference type="ARBA" id="ARBA00022917"/>
    </source>
</evidence>
<dbReference type="STRING" id="1227497.C491_05606"/>
<evidence type="ECO:0000259" key="6">
    <source>
        <dbReference type="Pfam" id="PF03463"/>
    </source>
</evidence>
<sequence>MSDDTTFSERFETISNADADGEQLVSVSVPPTEPVDEMRQRVEEDHAEAEYLNDREEVRKPLKQALEETRRILHEYDETPENGLAVYVGTVGDDLVEVVFDDPPAPIGDRTYGYANEFDTTPLEPSASGTATHGLLIVARESATLGRYDGETIEQVESVESDVPSKQDATGRDEDRFQGRSEERRTEFFDSVGDAVERVFLDSPPEGEEPASHDLEGLLLGGSEVTAERFHDGDHLPETLADEVLGPFNVEYAAETGLRQLVDAAEAAGALEATDAREALDRFFDALDEEDEPAAGGVEDVEEALEYGAVETLLLAESLSAEEAQTLEARAEEEGASTIIVPTGLDRAEQLQEAFDGVGALLRFPVE</sequence>
<feature type="compositionally biased region" description="Basic and acidic residues" evidence="5">
    <location>
        <begin position="163"/>
        <end position="185"/>
    </location>
</feature>
<proteinExistence type="inferred from homology"/>
<feature type="domain" description="eRF1/Pelota-like N-terminal" evidence="6">
    <location>
        <begin position="12"/>
        <end position="124"/>
    </location>
</feature>
<feature type="region of interest" description="Disordered" evidence="5">
    <location>
        <begin position="157"/>
        <end position="185"/>
    </location>
</feature>
<dbReference type="EMBL" id="AOIB01000014">
    <property type="protein sequence ID" value="ELY59819.1"/>
    <property type="molecule type" value="Genomic_DNA"/>
</dbReference>
<feature type="region of interest" description="Disordered" evidence="5">
    <location>
        <begin position="1"/>
        <end position="22"/>
    </location>
</feature>
<dbReference type="InterPro" id="IPR005141">
    <property type="entry name" value="eRF1_2"/>
</dbReference>
<evidence type="ECO:0000256" key="3">
    <source>
        <dbReference type="ARBA" id="ARBA00022490"/>
    </source>
</evidence>
<gene>
    <name evidence="9" type="ORF">C491_05606</name>
</gene>
<evidence type="ECO:0000259" key="8">
    <source>
        <dbReference type="Pfam" id="PF03465"/>
    </source>
</evidence>
<dbReference type="SUPFAM" id="SSF55315">
    <property type="entry name" value="L30e-like"/>
    <property type="match status" value="1"/>
</dbReference>
<comment type="subcellular location">
    <subcellularLocation>
        <location evidence="1">Cytoplasm</location>
    </subcellularLocation>
</comment>
<dbReference type="Proteomes" id="UP000011688">
    <property type="component" value="Unassembled WGS sequence"/>
</dbReference>
<dbReference type="eggNOG" id="arCOG01742">
    <property type="taxonomic scope" value="Archaea"/>
</dbReference>
<organism evidence="9 10">
    <name type="scientific">Natronococcus amylolyticus DSM 10524</name>
    <dbReference type="NCBI Taxonomy" id="1227497"/>
    <lineage>
        <taxon>Archaea</taxon>
        <taxon>Methanobacteriati</taxon>
        <taxon>Methanobacteriota</taxon>
        <taxon>Stenosarchaea group</taxon>
        <taxon>Halobacteria</taxon>
        <taxon>Halobacteriales</taxon>
        <taxon>Natrialbaceae</taxon>
        <taxon>Natronococcus</taxon>
    </lineage>
</organism>
<dbReference type="Gene3D" id="3.30.960.10">
    <property type="entry name" value="eRF1 domain 1"/>
    <property type="match status" value="1"/>
</dbReference>
<feature type="domain" description="eRF1" evidence="8">
    <location>
        <begin position="276"/>
        <end position="366"/>
    </location>
</feature>
<evidence type="ECO:0000259" key="7">
    <source>
        <dbReference type="Pfam" id="PF03464"/>
    </source>
</evidence>